<evidence type="ECO:0000313" key="7">
    <source>
        <dbReference type="Proteomes" id="UP000694389"/>
    </source>
</evidence>
<evidence type="ECO:0000256" key="4">
    <source>
        <dbReference type="SAM" id="SignalP"/>
    </source>
</evidence>
<reference evidence="6" key="1">
    <citation type="submission" date="2025-08" db="UniProtKB">
        <authorList>
            <consortium name="Ensembl"/>
        </authorList>
    </citation>
    <scope>IDENTIFICATION</scope>
</reference>
<protein>
    <recommendedName>
        <fullName evidence="5">C1q domain-containing protein</fullName>
    </recommendedName>
</protein>
<dbReference type="Ensembl" id="ENSDLAT00005036180.2">
    <property type="protein sequence ID" value="ENSDLAP00005033888.2"/>
    <property type="gene ID" value="ENSDLAG00005015168.2"/>
</dbReference>
<reference evidence="6" key="2">
    <citation type="submission" date="2025-09" db="UniProtKB">
        <authorList>
            <consortium name="Ensembl"/>
        </authorList>
    </citation>
    <scope>IDENTIFICATION</scope>
</reference>
<keyword evidence="7" id="KW-1185">Reference proteome</keyword>
<feature type="signal peptide" evidence="4">
    <location>
        <begin position="1"/>
        <end position="20"/>
    </location>
</feature>
<evidence type="ECO:0000256" key="3">
    <source>
        <dbReference type="ARBA" id="ARBA00022729"/>
    </source>
</evidence>
<dbReference type="AlphaFoldDB" id="A0A8C4GX98"/>
<sequence length="159" mass="17626">MNFTIVLSMLLYCNLILAQADVNVPEAEKTSETQSCFPDMCDFLKEFCAMKEKQRVMETRLKDSENQNLIHFKTSVENSFGAALGEGIFAAPVPGIYYFTFFYHAGGSRAVFLYLMKNNQAVVTTSDHATSHDLADNGGSAVFLQLQQGDQVGFLVSQV</sequence>
<proteinExistence type="predicted"/>
<dbReference type="PANTHER" id="PTHR22923:SF102">
    <property type="entry name" value="CEREBELLIN 13-RELATED"/>
    <property type="match status" value="1"/>
</dbReference>
<keyword evidence="3 4" id="KW-0732">Signal</keyword>
<dbReference type="SUPFAM" id="SSF49842">
    <property type="entry name" value="TNF-like"/>
    <property type="match status" value="1"/>
</dbReference>
<feature type="domain" description="C1q" evidence="5">
    <location>
        <begin position="47"/>
        <end position="159"/>
    </location>
</feature>
<dbReference type="Proteomes" id="UP000694389">
    <property type="component" value="Unassembled WGS sequence"/>
</dbReference>
<evidence type="ECO:0000259" key="5">
    <source>
        <dbReference type="PROSITE" id="PS50871"/>
    </source>
</evidence>
<organism evidence="6 7">
    <name type="scientific">Dicentrarchus labrax</name>
    <name type="common">European seabass</name>
    <name type="synonym">Morone labrax</name>
    <dbReference type="NCBI Taxonomy" id="13489"/>
    <lineage>
        <taxon>Eukaryota</taxon>
        <taxon>Metazoa</taxon>
        <taxon>Chordata</taxon>
        <taxon>Craniata</taxon>
        <taxon>Vertebrata</taxon>
        <taxon>Euteleostomi</taxon>
        <taxon>Actinopterygii</taxon>
        <taxon>Neopterygii</taxon>
        <taxon>Teleostei</taxon>
        <taxon>Neoteleostei</taxon>
        <taxon>Acanthomorphata</taxon>
        <taxon>Eupercaria</taxon>
        <taxon>Moronidae</taxon>
        <taxon>Dicentrarchus</taxon>
    </lineage>
</organism>
<dbReference type="GeneTree" id="ENSGT00980000199396"/>
<comment type="subcellular location">
    <subcellularLocation>
        <location evidence="1">Secreted</location>
    </subcellularLocation>
</comment>
<keyword evidence="2" id="KW-0964">Secreted</keyword>
<dbReference type="GO" id="GO:0005576">
    <property type="term" value="C:extracellular region"/>
    <property type="evidence" value="ECO:0007669"/>
    <property type="project" value="UniProtKB-SubCell"/>
</dbReference>
<evidence type="ECO:0000256" key="2">
    <source>
        <dbReference type="ARBA" id="ARBA00022525"/>
    </source>
</evidence>
<feature type="chain" id="PRO_5035890408" description="C1q domain-containing protein" evidence="4">
    <location>
        <begin position="21"/>
        <end position="159"/>
    </location>
</feature>
<evidence type="ECO:0000313" key="6">
    <source>
        <dbReference type="Ensembl" id="ENSDLAP00005033888.2"/>
    </source>
</evidence>
<evidence type="ECO:0000256" key="1">
    <source>
        <dbReference type="ARBA" id="ARBA00004613"/>
    </source>
</evidence>
<dbReference type="InterPro" id="IPR050822">
    <property type="entry name" value="Cerebellin_Synaptic_Org"/>
</dbReference>
<dbReference type="PANTHER" id="PTHR22923">
    <property type="entry name" value="CEREBELLIN-RELATED"/>
    <property type="match status" value="1"/>
</dbReference>
<dbReference type="InterPro" id="IPR001073">
    <property type="entry name" value="C1q_dom"/>
</dbReference>
<dbReference type="SMART" id="SM00110">
    <property type="entry name" value="C1Q"/>
    <property type="match status" value="1"/>
</dbReference>
<dbReference type="Gene3D" id="2.60.120.40">
    <property type="match status" value="1"/>
</dbReference>
<dbReference type="PROSITE" id="PS50871">
    <property type="entry name" value="C1Q"/>
    <property type="match status" value="1"/>
</dbReference>
<dbReference type="InterPro" id="IPR008983">
    <property type="entry name" value="Tumour_necrosis_fac-like_dom"/>
</dbReference>
<dbReference type="PRINTS" id="PR00007">
    <property type="entry name" value="COMPLEMNTC1Q"/>
</dbReference>
<accession>A0A8C4GX98</accession>
<name>A0A8C4GX98_DICLA</name>
<dbReference type="Pfam" id="PF00386">
    <property type="entry name" value="C1q"/>
    <property type="match status" value="1"/>
</dbReference>